<proteinExistence type="predicted"/>
<dbReference type="RefSeq" id="WP_302880093.1">
    <property type="nucleotide sequence ID" value="NZ_JAUMKJ010000032.1"/>
</dbReference>
<evidence type="ECO:0000313" key="2">
    <source>
        <dbReference type="EMBL" id="MDO3679836.1"/>
    </source>
</evidence>
<protein>
    <recommendedName>
        <fullName evidence="4">Peptidase C39-like domain-containing protein</fullName>
    </recommendedName>
</protein>
<dbReference type="SUPFAM" id="SSF54001">
    <property type="entry name" value="Cysteine proteinases"/>
    <property type="match status" value="1"/>
</dbReference>
<keyword evidence="3" id="KW-1185">Reference proteome</keyword>
<dbReference type="EMBL" id="JAUMKJ010000032">
    <property type="protein sequence ID" value="MDO3679836.1"/>
    <property type="molecule type" value="Genomic_DNA"/>
</dbReference>
<organism evidence="2 3">
    <name type="scientific">Paenibacillus ehimensis</name>
    <dbReference type="NCBI Taxonomy" id="79264"/>
    <lineage>
        <taxon>Bacteria</taxon>
        <taxon>Bacillati</taxon>
        <taxon>Bacillota</taxon>
        <taxon>Bacilli</taxon>
        <taxon>Bacillales</taxon>
        <taxon>Paenibacillaceae</taxon>
        <taxon>Paenibacillus</taxon>
    </lineage>
</organism>
<keyword evidence="1" id="KW-0732">Signal</keyword>
<evidence type="ECO:0000256" key="1">
    <source>
        <dbReference type="SAM" id="SignalP"/>
    </source>
</evidence>
<evidence type="ECO:0008006" key="4">
    <source>
        <dbReference type="Google" id="ProtNLM"/>
    </source>
</evidence>
<accession>A0ABT8VFT5</accession>
<feature type="chain" id="PRO_5047257013" description="Peptidase C39-like domain-containing protein" evidence="1">
    <location>
        <begin position="32"/>
        <end position="435"/>
    </location>
</feature>
<dbReference type="InterPro" id="IPR038765">
    <property type="entry name" value="Papain-like_cys_pep_sf"/>
</dbReference>
<feature type="signal peptide" evidence="1">
    <location>
        <begin position="1"/>
        <end position="31"/>
    </location>
</feature>
<gene>
    <name evidence="2" type="ORF">Q3C12_22765</name>
</gene>
<name>A0ABT8VFT5_9BACL</name>
<dbReference type="Proteomes" id="UP001168883">
    <property type="component" value="Unassembled WGS sequence"/>
</dbReference>
<sequence length="435" mass="49314">MTLKIKRNVFVFSLAASILSTAIMPHGTLFASNETISPNVQHTIETALNQNKSVVSREDAVKAAAWQVLNEINGSTSQTKWKEGFKLQRVTDVFDPSGKLVAYLVNILNKDGQLSGYVMVSAFLDDEPIISYSDQGSIFNTEKVDDKLKSKGLVAESPKLTWFGGVKLATSYTLKDDAKKHYMSPSGEETTISSTEQVQYPVPTSINENSRKMWETIKKIKLMSPGETNPGNGVTDVDPATWETNYDSIDRYYIDNPYDQNQWIYTYNNGVAQYTGCSPTAGSNLVMYYAQNYPSLNPTRNQRDIVMSLRNHMGTKQMPDGSGETNFWNIDDGLQSYFRANGRPNAEVTNGDFPDFSIYKMQLKNYGPVLQSYWSQSYFGNHTVYVVGYKEFVRSWYQANSKYLVVRNNWDDNTFNLYVKWGTWNTNVITYVNKP</sequence>
<reference evidence="2" key="1">
    <citation type="submission" date="2023-07" db="EMBL/GenBank/DDBJ databases">
        <authorList>
            <person name="Aktuganov G."/>
            <person name="Boyko T."/>
            <person name="Delegan Y."/>
            <person name="Galimzianova N."/>
            <person name="Gilvanova E."/>
            <person name="Korobov V."/>
            <person name="Kuzmina L."/>
            <person name="Melentiev A."/>
            <person name="Milman P."/>
            <person name="Ryabova A."/>
            <person name="Stupak E."/>
            <person name="Yasakov T."/>
            <person name="Zharikova N."/>
            <person name="Zhurenko E."/>
        </authorList>
    </citation>
    <scope>NUCLEOTIDE SEQUENCE</scope>
    <source>
        <strain evidence="2">IB-739</strain>
    </source>
</reference>
<comment type="caution">
    <text evidence="2">The sequence shown here is derived from an EMBL/GenBank/DDBJ whole genome shotgun (WGS) entry which is preliminary data.</text>
</comment>
<evidence type="ECO:0000313" key="3">
    <source>
        <dbReference type="Proteomes" id="UP001168883"/>
    </source>
</evidence>